<dbReference type="Proteomes" id="UP000268696">
    <property type="component" value="Chromosome"/>
</dbReference>
<protein>
    <submittedName>
        <fullName evidence="1">Uncharacterized protein</fullName>
    </submittedName>
</protein>
<gene>
    <name evidence="1" type="ORF">C4K03_4759</name>
</gene>
<sequence length="43" mass="4818">MAKQLSERSLNATRLDCLSIKLGFERPLSALRRQGSWRAQDGG</sequence>
<accession>A0A3G7UC03</accession>
<evidence type="ECO:0000313" key="1">
    <source>
        <dbReference type="EMBL" id="AZE56897.1"/>
    </source>
</evidence>
<dbReference type="AlphaFoldDB" id="A0A3G7UC03"/>
<name>A0A3G7UC03_9PSED</name>
<evidence type="ECO:0000313" key="2">
    <source>
        <dbReference type="Proteomes" id="UP000268696"/>
    </source>
</evidence>
<reference evidence="1 2" key="1">
    <citation type="submission" date="2018-03" db="EMBL/GenBank/DDBJ databases">
        <title>Diversity of phytobeneficial traits revealed by whole-genome analysis of worldwide-isolated phenazine-producing Pseudomonas spp.</title>
        <authorList>
            <person name="Biessy A."/>
            <person name="Novinscak A."/>
            <person name="Blom J."/>
            <person name="Leger G."/>
            <person name="Thomashow L.S."/>
            <person name="Cazorla F.M."/>
            <person name="Josic D."/>
            <person name="Filion M."/>
        </authorList>
    </citation>
    <scope>NUCLEOTIDE SEQUENCE [LARGE SCALE GENOMIC DNA]</scope>
    <source>
        <strain evidence="1 2">30B</strain>
    </source>
</reference>
<proteinExistence type="predicted"/>
<organism evidence="1 2">
    <name type="scientific">Pseudomonas synxantha</name>
    <dbReference type="NCBI Taxonomy" id="47883"/>
    <lineage>
        <taxon>Bacteria</taxon>
        <taxon>Pseudomonadati</taxon>
        <taxon>Pseudomonadota</taxon>
        <taxon>Gammaproteobacteria</taxon>
        <taxon>Pseudomonadales</taxon>
        <taxon>Pseudomonadaceae</taxon>
        <taxon>Pseudomonas</taxon>
    </lineage>
</organism>
<dbReference type="EMBL" id="CP027754">
    <property type="protein sequence ID" value="AZE56897.1"/>
    <property type="molecule type" value="Genomic_DNA"/>
</dbReference>